<organism evidence="1 2">
    <name type="scientific">Paenibacillus auburnensis</name>
    <dbReference type="NCBI Taxonomy" id="2905649"/>
    <lineage>
        <taxon>Bacteria</taxon>
        <taxon>Bacillati</taxon>
        <taxon>Bacillota</taxon>
        <taxon>Bacilli</taxon>
        <taxon>Bacillales</taxon>
        <taxon>Paenibacillaceae</taxon>
        <taxon>Paenibacillus</taxon>
    </lineage>
</organism>
<name>A0ABM9CGT2_9BACL</name>
<protein>
    <recommendedName>
        <fullName evidence="3">DNA mismatch repair protein</fullName>
    </recommendedName>
</protein>
<evidence type="ECO:0000313" key="1">
    <source>
        <dbReference type="EMBL" id="CAH1211664.1"/>
    </source>
</evidence>
<dbReference type="Gene3D" id="3.30.565.10">
    <property type="entry name" value="Histidine kinase-like ATPase, C-terminal domain"/>
    <property type="match status" value="1"/>
</dbReference>
<keyword evidence="2" id="KW-1185">Reference proteome</keyword>
<dbReference type="RefSeq" id="WP_236335359.1">
    <property type="nucleotide sequence ID" value="NZ_CAKMMG010000005.1"/>
</dbReference>
<dbReference type="SUPFAM" id="SSF55874">
    <property type="entry name" value="ATPase domain of HSP90 chaperone/DNA topoisomerase II/histidine kinase"/>
    <property type="match status" value="1"/>
</dbReference>
<evidence type="ECO:0000313" key="2">
    <source>
        <dbReference type="Proteomes" id="UP000838324"/>
    </source>
</evidence>
<sequence length="654" mass="75508">MSALSNLEVQITNDHLNKMLKLKPIRAISELIWNALDADATMIDIVFERNLLEGLEHIIIKDNGHGIQFDFVDQFFGKLGDSHKVKDKASPNGRKYHGKLGQGRYSGFVLGRSVEWVSVIEQEGELYEFSISGHDRNLKVFGKTSLTKAISPFTGTIVSITELIDDSACKISNKLILAQDLTMVFAPYLLAYKDISITVEGLKLEPEKQIVTTHDFPLFQQNKESELVRGSLKVIEWKLGSHRNLYLCGQTGIAFEEETTGIKSGSFSHTAYLISNVIDDLWETNQIDVRTLHPDYIVLRETAETTLRDLYRQKLVNEASHEIKILKNDRIYPYKGEAQTVVEEAERQVFDICAVKINQYLPDFNKVAKSSREFTYRLMKEALQSNPDSLRLILKEVLKLPPEQQDELASILGKTSLESIINTTKLISNRLLFLNGIEQILYGEDFHKKLKERSQLHKILLRELWLFGEQYSYGYDDISLKNVLKKHLSILKRDEISPEIDYKKITTLDDIPDIGLYRQYKYGREDCYENLIIELKRPSCVVGTEEISQVKRYAHAIEKNVHFDKTKTKWKVVLIGIKLDDEARFESSQGDREAGLIYKNKTGNMEVWLKEWNEVIQEAKGKHQFLKERLELEVKDNEEGLQYLRTKYKEYIPE</sequence>
<accession>A0ABM9CGT2</accession>
<evidence type="ECO:0008006" key="3">
    <source>
        <dbReference type="Google" id="ProtNLM"/>
    </source>
</evidence>
<comment type="caution">
    <text evidence="1">The sequence shown here is derived from an EMBL/GenBank/DDBJ whole genome shotgun (WGS) entry which is preliminary data.</text>
</comment>
<reference evidence="1" key="1">
    <citation type="submission" date="2022-01" db="EMBL/GenBank/DDBJ databases">
        <authorList>
            <person name="Criscuolo A."/>
        </authorList>
    </citation>
    <scope>NUCLEOTIDE SEQUENCE</scope>
    <source>
        <strain evidence="1">CIP111892</strain>
    </source>
</reference>
<dbReference type="Pfam" id="PF13589">
    <property type="entry name" value="HATPase_c_3"/>
    <property type="match status" value="1"/>
</dbReference>
<dbReference type="InterPro" id="IPR036890">
    <property type="entry name" value="HATPase_C_sf"/>
</dbReference>
<dbReference type="Proteomes" id="UP000838324">
    <property type="component" value="Unassembled WGS sequence"/>
</dbReference>
<proteinExistence type="predicted"/>
<dbReference type="EMBL" id="CAKMMG010000005">
    <property type="protein sequence ID" value="CAH1211664.1"/>
    <property type="molecule type" value="Genomic_DNA"/>
</dbReference>
<gene>
    <name evidence="1" type="ORF">PAECIP111892_03618</name>
</gene>